<protein>
    <recommendedName>
        <fullName evidence="1">Tc1-like transposase DDE domain-containing protein</fullName>
    </recommendedName>
</protein>
<evidence type="ECO:0000259" key="1">
    <source>
        <dbReference type="Pfam" id="PF13358"/>
    </source>
</evidence>
<evidence type="ECO:0000313" key="2">
    <source>
        <dbReference type="EMBL" id="MBW0587082.1"/>
    </source>
</evidence>
<gene>
    <name evidence="2" type="ORF">O181_126797</name>
</gene>
<proteinExistence type="predicted"/>
<dbReference type="GO" id="GO:0003676">
    <property type="term" value="F:nucleic acid binding"/>
    <property type="evidence" value="ECO:0007669"/>
    <property type="project" value="InterPro"/>
</dbReference>
<dbReference type="Gene3D" id="3.30.420.10">
    <property type="entry name" value="Ribonuclease H-like superfamily/Ribonuclease H"/>
    <property type="match status" value="1"/>
</dbReference>
<dbReference type="InterPro" id="IPR038717">
    <property type="entry name" value="Tc1-like_DDE_dom"/>
</dbReference>
<keyword evidence="3" id="KW-1185">Reference proteome</keyword>
<feature type="non-terminal residue" evidence="2">
    <location>
        <position position="99"/>
    </location>
</feature>
<dbReference type="Proteomes" id="UP000765509">
    <property type="component" value="Unassembled WGS sequence"/>
</dbReference>
<feature type="domain" description="Tc1-like transposase DDE" evidence="1">
    <location>
        <begin position="3"/>
        <end position="60"/>
    </location>
</feature>
<dbReference type="InterPro" id="IPR036397">
    <property type="entry name" value="RNaseH_sf"/>
</dbReference>
<comment type="caution">
    <text evidence="2">The sequence shown here is derived from an EMBL/GenBank/DDBJ whole genome shotgun (WGS) entry which is preliminary data.</text>
</comment>
<evidence type="ECO:0000313" key="3">
    <source>
        <dbReference type="Proteomes" id="UP000765509"/>
    </source>
</evidence>
<dbReference type="AlphaFoldDB" id="A0A9Q3KU35"/>
<reference evidence="2" key="1">
    <citation type="submission" date="2021-03" db="EMBL/GenBank/DDBJ databases">
        <title>Draft genome sequence of rust myrtle Austropuccinia psidii MF-1, a brazilian biotype.</title>
        <authorList>
            <person name="Quecine M.C."/>
            <person name="Pachon D.M.R."/>
            <person name="Bonatelli M.L."/>
            <person name="Correr F.H."/>
            <person name="Franceschini L.M."/>
            <person name="Leite T.F."/>
            <person name="Margarido G.R.A."/>
            <person name="Almeida C.A."/>
            <person name="Ferrarezi J.A."/>
            <person name="Labate C.A."/>
        </authorList>
    </citation>
    <scope>NUCLEOTIDE SEQUENCE</scope>
    <source>
        <strain evidence="2">MF-1</strain>
    </source>
</reference>
<accession>A0A9Q3KU35</accession>
<organism evidence="2 3">
    <name type="scientific">Austropuccinia psidii MF-1</name>
    <dbReference type="NCBI Taxonomy" id="1389203"/>
    <lineage>
        <taxon>Eukaryota</taxon>
        <taxon>Fungi</taxon>
        <taxon>Dikarya</taxon>
        <taxon>Basidiomycota</taxon>
        <taxon>Pucciniomycotina</taxon>
        <taxon>Pucciniomycetes</taxon>
        <taxon>Pucciniales</taxon>
        <taxon>Sphaerophragmiaceae</taxon>
        <taxon>Austropuccinia</taxon>
    </lineage>
</organism>
<sequence length="99" mass="11391">MEDRVPIHTARISNEWRARNQIDKLPWPAHSPNLNPIENVWKTSKTQVSKHHQPHTMDKLQATIQMAWKELSPSFFDKLLLGMHNCMQAVISANGGPTR</sequence>
<name>A0A9Q3KU35_9BASI</name>
<dbReference type="Pfam" id="PF13358">
    <property type="entry name" value="DDE_3"/>
    <property type="match status" value="1"/>
</dbReference>
<dbReference type="OrthoDB" id="2753252at2759"/>
<dbReference type="EMBL" id="AVOT02125855">
    <property type="protein sequence ID" value="MBW0587082.1"/>
    <property type="molecule type" value="Genomic_DNA"/>
</dbReference>